<dbReference type="PANTHER" id="PTHR10380">
    <property type="entry name" value="CUTICLE PROTEIN"/>
    <property type="match status" value="1"/>
</dbReference>
<accession>A0AAU9FVP9</accession>
<evidence type="ECO:0000256" key="1">
    <source>
        <dbReference type="ARBA" id="ARBA00022460"/>
    </source>
</evidence>
<dbReference type="PRINTS" id="PR00947">
    <property type="entry name" value="CUTICLE"/>
</dbReference>
<keyword evidence="6" id="KW-1185">Reference proteome</keyword>
<dbReference type="AlphaFoldDB" id="A0AAU9FVP9"/>
<name>A0AAU9FVP9_DROMD</name>
<dbReference type="PROSITE" id="PS00233">
    <property type="entry name" value="CHIT_BIND_RR_1"/>
    <property type="match status" value="1"/>
</dbReference>
<protein>
    <submittedName>
        <fullName evidence="5">Larval cuticle protein 65Ag1-like</fullName>
    </submittedName>
</protein>
<dbReference type="InterPro" id="IPR031311">
    <property type="entry name" value="CHIT_BIND_RR_consensus"/>
</dbReference>
<dbReference type="InterPro" id="IPR050468">
    <property type="entry name" value="Cuticle_Struct_Prot"/>
</dbReference>
<reference evidence="5 6" key="1">
    <citation type="submission" date="2024-02" db="EMBL/GenBank/DDBJ databases">
        <title>A chromosome-level genome assembly of Drosophila madeirensis, a fruit fly species endemic to Madeira island.</title>
        <authorList>
            <person name="Tomihara K."/>
            <person name="Llopart A."/>
            <person name="Yamamoto D."/>
        </authorList>
    </citation>
    <scope>NUCLEOTIDE SEQUENCE [LARGE SCALE GENOMIC DNA]</scope>
    <source>
        <strain evidence="5 6">RF1</strain>
    </source>
</reference>
<evidence type="ECO:0000256" key="2">
    <source>
        <dbReference type="PROSITE-ProRule" id="PRU00497"/>
    </source>
</evidence>
<feature type="compositionally biased region" description="Basic and acidic residues" evidence="3">
    <location>
        <begin position="47"/>
        <end position="56"/>
    </location>
</feature>
<keyword evidence="1 2" id="KW-0193">Cuticle</keyword>
<proteinExistence type="predicted"/>
<evidence type="ECO:0000256" key="3">
    <source>
        <dbReference type="SAM" id="MobiDB-lite"/>
    </source>
</evidence>
<evidence type="ECO:0000256" key="4">
    <source>
        <dbReference type="SAM" id="SignalP"/>
    </source>
</evidence>
<sequence>MKFVIVLVALFALAAARPNQDAETLRYDSDVQPESYQYNVQTSDGKSVSEEGHLEDVGTEEEAIVVRGSFSYVGDDGQTYTINYIADKNGYQPQGAHIPVA</sequence>
<feature type="signal peptide" evidence="4">
    <location>
        <begin position="1"/>
        <end position="16"/>
    </location>
</feature>
<keyword evidence="4" id="KW-0732">Signal</keyword>
<dbReference type="PANTHER" id="PTHR10380:SF218">
    <property type="entry name" value="ADULT CUTICLE PROTEIN 65AA-RELATED"/>
    <property type="match status" value="1"/>
</dbReference>
<dbReference type="PROSITE" id="PS51155">
    <property type="entry name" value="CHIT_BIND_RR_2"/>
    <property type="match status" value="1"/>
</dbReference>
<feature type="chain" id="PRO_5043684105" evidence="4">
    <location>
        <begin position="17"/>
        <end position="101"/>
    </location>
</feature>
<dbReference type="EMBL" id="AP029265">
    <property type="protein sequence ID" value="BFF99380.1"/>
    <property type="molecule type" value="Genomic_DNA"/>
</dbReference>
<dbReference type="Pfam" id="PF00379">
    <property type="entry name" value="Chitin_bind_4"/>
    <property type="match status" value="1"/>
</dbReference>
<evidence type="ECO:0000313" key="5">
    <source>
        <dbReference type="EMBL" id="BFF99380.1"/>
    </source>
</evidence>
<dbReference type="InterPro" id="IPR000618">
    <property type="entry name" value="Insect_cuticle"/>
</dbReference>
<dbReference type="Proteomes" id="UP001500889">
    <property type="component" value="Chromosome J"/>
</dbReference>
<feature type="region of interest" description="Disordered" evidence="3">
    <location>
        <begin position="38"/>
        <end position="58"/>
    </location>
</feature>
<dbReference type="GO" id="GO:0062129">
    <property type="term" value="C:chitin-based extracellular matrix"/>
    <property type="evidence" value="ECO:0007669"/>
    <property type="project" value="TreeGrafter"/>
</dbReference>
<evidence type="ECO:0000313" key="6">
    <source>
        <dbReference type="Proteomes" id="UP001500889"/>
    </source>
</evidence>
<dbReference type="GO" id="GO:0008010">
    <property type="term" value="F:structural constituent of chitin-based larval cuticle"/>
    <property type="evidence" value="ECO:0007669"/>
    <property type="project" value="TreeGrafter"/>
</dbReference>
<organism evidence="5 6">
    <name type="scientific">Drosophila madeirensis</name>
    <name type="common">Fruit fly</name>
    <dbReference type="NCBI Taxonomy" id="30013"/>
    <lineage>
        <taxon>Eukaryota</taxon>
        <taxon>Metazoa</taxon>
        <taxon>Ecdysozoa</taxon>
        <taxon>Arthropoda</taxon>
        <taxon>Hexapoda</taxon>
        <taxon>Insecta</taxon>
        <taxon>Pterygota</taxon>
        <taxon>Neoptera</taxon>
        <taxon>Endopterygota</taxon>
        <taxon>Diptera</taxon>
        <taxon>Brachycera</taxon>
        <taxon>Muscomorpha</taxon>
        <taxon>Ephydroidea</taxon>
        <taxon>Drosophilidae</taxon>
        <taxon>Drosophila</taxon>
        <taxon>Sophophora</taxon>
    </lineage>
</organism>
<gene>
    <name evidence="5" type="ORF">DMAD_07298</name>
</gene>